<dbReference type="InterPro" id="IPR027417">
    <property type="entry name" value="P-loop_NTPase"/>
</dbReference>
<evidence type="ECO:0000256" key="6">
    <source>
        <dbReference type="ARBA" id="ARBA00038307"/>
    </source>
</evidence>
<dbReference type="GO" id="GO:0005524">
    <property type="term" value="F:ATP binding"/>
    <property type="evidence" value="ECO:0007669"/>
    <property type="project" value="UniProtKB-KW"/>
</dbReference>
<dbReference type="AlphaFoldDB" id="A0A075WAB6"/>
<evidence type="ECO:0000256" key="7">
    <source>
        <dbReference type="ARBA" id="ARBA00038781"/>
    </source>
</evidence>
<dbReference type="PROSITE" id="PS00211">
    <property type="entry name" value="ABC_TRANSPORTER_1"/>
    <property type="match status" value="1"/>
</dbReference>
<evidence type="ECO:0000256" key="4">
    <source>
        <dbReference type="ARBA" id="ARBA00022741"/>
    </source>
</evidence>
<dbReference type="InterPro" id="IPR003439">
    <property type="entry name" value="ABC_transporter-like_ATP-bd"/>
</dbReference>
<dbReference type="InterPro" id="IPR003593">
    <property type="entry name" value="AAA+_ATPase"/>
</dbReference>
<evidence type="ECO:0000256" key="2">
    <source>
        <dbReference type="ARBA" id="ARBA00022448"/>
    </source>
</evidence>
<evidence type="ECO:0000256" key="3">
    <source>
        <dbReference type="ARBA" id="ARBA00022505"/>
    </source>
</evidence>
<dbReference type="HOGENOM" id="CLU_000604_1_22_2"/>
<dbReference type="RefSeq" id="WP_048094795.1">
    <property type="nucleotide sequence ID" value="NZ_CP006577.1"/>
</dbReference>
<dbReference type="InterPro" id="IPR050093">
    <property type="entry name" value="ABC_SmlMolc_Importer"/>
</dbReference>
<accession>A0A075WAB6</accession>
<keyword evidence="2" id="KW-0813">Transport</keyword>
<evidence type="ECO:0000256" key="5">
    <source>
        <dbReference type="ARBA" id="ARBA00022840"/>
    </source>
</evidence>
<dbReference type="PROSITE" id="PS50893">
    <property type="entry name" value="ABC_TRANSPORTER_2"/>
    <property type="match status" value="1"/>
</dbReference>
<evidence type="ECO:0000256" key="10">
    <source>
        <dbReference type="ARBA" id="ARBA00047936"/>
    </source>
</evidence>
<keyword evidence="5" id="KW-0067">ATP-binding</keyword>
<dbReference type="Gene3D" id="3.40.50.300">
    <property type="entry name" value="P-loop containing nucleotide triphosphate hydrolases"/>
    <property type="match status" value="1"/>
</dbReference>
<dbReference type="GO" id="GO:1901238">
    <property type="term" value="F:ABC-type tungstate transporter activity"/>
    <property type="evidence" value="ECO:0007669"/>
    <property type="project" value="UniProtKB-EC"/>
</dbReference>
<reference evidence="12 13" key="1">
    <citation type="submission" date="2013-07" db="EMBL/GenBank/DDBJ databases">
        <title>Genome of Archaeoglobus fulgidus.</title>
        <authorList>
            <person name="Fiebig A."/>
            <person name="Birkeland N.-K."/>
        </authorList>
    </citation>
    <scope>NUCLEOTIDE SEQUENCE [LARGE SCALE GENOMIC DNA]</scope>
    <source>
        <strain evidence="12 13">DSM 8774</strain>
    </source>
</reference>
<name>A0A075WAB6_ARCFL</name>
<keyword evidence="4" id="KW-0547">Nucleotide-binding</keyword>
<gene>
    <name evidence="12" type="ORF">AFULGI_00000900</name>
</gene>
<dbReference type="GO" id="GO:0016887">
    <property type="term" value="F:ATP hydrolysis activity"/>
    <property type="evidence" value="ECO:0007669"/>
    <property type="project" value="InterPro"/>
</dbReference>
<dbReference type="Proteomes" id="UP000028501">
    <property type="component" value="Chromosome"/>
</dbReference>
<dbReference type="KEGG" id="afg:AFULGI_00000900"/>
<dbReference type="GeneID" id="24793647"/>
<keyword evidence="3" id="KW-0500">Molybdenum</keyword>
<dbReference type="InterPro" id="IPR017871">
    <property type="entry name" value="ABC_transporter-like_CS"/>
</dbReference>
<protein>
    <recommendedName>
        <fullName evidence="9">Molybdate/tungstate import ATP-binding protein WtpC</fullName>
        <ecNumber evidence="8">7.3.2.6</ecNumber>
    </recommendedName>
</protein>
<dbReference type="PANTHER" id="PTHR42781">
    <property type="entry name" value="SPERMIDINE/PUTRESCINE IMPORT ATP-BINDING PROTEIN POTA"/>
    <property type="match status" value="1"/>
</dbReference>
<dbReference type="EC" id="7.3.2.6" evidence="8"/>
<proteinExistence type="inferred from homology"/>
<dbReference type="EMBL" id="CP006577">
    <property type="protein sequence ID" value="AIG96931.1"/>
    <property type="molecule type" value="Genomic_DNA"/>
</dbReference>
<comment type="subunit">
    <text evidence="7">The complex is composed of two ATP-binding proteins (WtpC), two transmembrane proteins (WtpB) and a solute-binding protein (WtpA).</text>
</comment>
<dbReference type="PANTHER" id="PTHR42781:SF4">
    <property type="entry name" value="SPERMIDINE_PUTRESCINE IMPORT ATP-BINDING PROTEIN POTA"/>
    <property type="match status" value="1"/>
</dbReference>
<sequence length="240" mass="27061">MFLKVRAEKRLGNFRLNVDFEMGRDYCVLLGPTGAGKSVFLELIAGIVKPDRGEVRLNGADITPLPPERRGIGFVPQDYALFPHLSVYRNIAYGLRNVERVERDRRVREMAEKLGIAHLLDRKPARLSGGERQRVALARALVIQPRLLLLDEPLSAVDLKTKGVLMEELRFVQREFDVPILHVTHDLIEAAMLADEVAVMLNGRIVEKGKLKELFSAKNGEVAEFLSARNFLLKVSKILD</sequence>
<evidence type="ECO:0000259" key="11">
    <source>
        <dbReference type="PROSITE" id="PS50893"/>
    </source>
</evidence>
<evidence type="ECO:0000256" key="1">
    <source>
        <dbReference type="ARBA" id="ARBA00004202"/>
    </source>
</evidence>
<dbReference type="SUPFAM" id="SSF52540">
    <property type="entry name" value="P-loop containing nucleoside triphosphate hydrolases"/>
    <property type="match status" value="1"/>
</dbReference>
<dbReference type="Pfam" id="PF00005">
    <property type="entry name" value="ABC_tran"/>
    <property type="match status" value="1"/>
</dbReference>
<dbReference type="SMART" id="SM00382">
    <property type="entry name" value="AAA"/>
    <property type="match status" value="1"/>
</dbReference>
<evidence type="ECO:0000313" key="12">
    <source>
        <dbReference type="EMBL" id="AIG96931.1"/>
    </source>
</evidence>
<keyword evidence="12" id="KW-0378">Hydrolase</keyword>
<comment type="catalytic activity">
    <reaction evidence="10">
        <text>tungstate(in) + ATP + H2O = tungstate(out) + ADP + phosphate + H(+)</text>
        <dbReference type="Rhea" id="RHEA:35027"/>
        <dbReference type="ChEBI" id="CHEBI:15377"/>
        <dbReference type="ChEBI" id="CHEBI:15378"/>
        <dbReference type="ChEBI" id="CHEBI:30616"/>
        <dbReference type="ChEBI" id="CHEBI:43474"/>
        <dbReference type="ChEBI" id="CHEBI:46502"/>
        <dbReference type="ChEBI" id="CHEBI:456216"/>
        <dbReference type="EC" id="7.3.2.6"/>
    </reaction>
</comment>
<comment type="similarity">
    <text evidence="6">Belongs to the ABC transporter superfamily. Sulfate/tungstate importer (TC 3.A.1.6) family.</text>
</comment>
<evidence type="ECO:0000256" key="9">
    <source>
        <dbReference type="ARBA" id="ARBA00041133"/>
    </source>
</evidence>
<evidence type="ECO:0000256" key="8">
    <source>
        <dbReference type="ARBA" id="ARBA00039025"/>
    </source>
</evidence>
<keyword evidence="12" id="KW-0762">Sugar transport</keyword>
<comment type="subcellular location">
    <subcellularLocation>
        <location evidence="1">Cell membrane</location>
        <topology evidence="1">Peripheral membrane protein</topology>
    </subcellularLocation>
</comment>
<dbReference type="GO" id="GO:0005886">
    <property type="term" value="C:plasma membrane"/>
    <property type="evidence" value="ECO:0007669"/>
    <property type="project" value="UniProtKB-SubCell"/>
</dbReference>
<organism evidence="12 13">
    <name type="scientific">Archaeoglobus fulgidus DSM 8774</name>
    <dbReference type="NCBI Taxonomy" id="1344584"/>
    <lineage>
        <taxon>Archaea</taxon>
        <taxon>Methanobacteriati</taxon>
        <taxon>Methanobacteriota</taxon>
        <taxon>Archaeoglobi</taxon>
        <taxon>Archaeoglobales</taxon>
        <taxon>Archaeoglobaceae</taxon>
        <taxon>Archaeoglobus</taxon>
    </lineage>
</organism>
<evidence type="ECO:0000313" key="13">
    <source>
        <dbReference type="Proteomes" id="UP000028501"/>
    </source>
</evidence>
<feature type="domain" description="ABC transporter" evidence="11">
    <location>
        <begin position="2"/>
        <end position="227"/>
    </location>
</feature>